<keyword evidence="1 2" id="KW-0808">Transferase</keyword>
<dbReference type="Pfam" id="PF00201">
    <property type="entry name" value="UDPGT"/>
    <property type="match status" value="1"/>
</dbReference>
<dbReference type="InterPro" id="IPR002213">
    <property type="entry name" value="UDP_glucos_trans"/>
</dbReference>
<dbReference type="KEGG" id="pco:PHACADRAFT_262077"/>
<protein>
    <submittedName>
        <fullName evidence="2">Glycosyltransferase family 1 protein</fullName>
    </submittedName>
</protein>
<dbReference type="RefSeq" id="XP_007399553.1">
    <property type="nucleotide sequence ID" value="XM_007399491.1"/>
</dbReference>
<dbReference type="AlphaFoldDB" id="K5VYR8"/>
<dbReference type="SUPFAM" id="SSF53756">
    <property type="entry name" value="UDP-Glycosyltransferase/glycogen phosphorylase"/>
    <property type="match status" value="1"/>
</dbReference>
<dbReference type="EMBL" id="JH930476">
    <property type="protein sequence ID" value="EKM51754.1"/>
    <property type="molecule type" value="Genomic_DNA"/>
</dbReference>
<dbReference type="GeneID" id="18918175"/>
<keyword evidence="3" id="KW-1185">Reference proteome</keyword>
<evidence type="ECO:0000313" key="3">
    <source>
        <dbReference type="Proteomes" id="UP000008370"/>
    </source>
</evidence>
<organism evidence="2 3">
    <name type="scientific">Phanerochaete carnosa (strain HHB-10118-sp)</name>
    <name type="common">White-rot fungus</name>
    <name type="synonym">Peniophora carnosa</name>
    <dbReference type="NCBI Taxonomy" id="650164"/>
    <lineage>
        <taxon>Eukaryota</taxon>
        <taxon>Fungi</taxon>
        <taxon>Dikarya</taxon>
        <taxon>Basidiomycota</taxon>
        <taxon>Agaricomycotina</taxon>
        <taxon>Agaricomycetes</taxon>
        <taxon>Polyporales</taxon>
        <taxon>Phanerochaetaceae</taxon>
        <taxon>Phanerochaete</taxon>
    </lineage>
</organism>
<name>K5VYR8_PHACS</name>
<dbReference type="PANTHER" id="PTHR48045:SF34">
    <property type="entry name" value="ISOFLAVONE 7-O-GLUCOSYLTRANSFERASE 1-LIKE"/>
    <property type="match status" value="1"/>
</dbReference>
<accession>K5VYR8</accession>
<evidence type="ECO:0000256" key="1">
    <source>
        <dbReference type="ARBA" id="ARBA00022679"/>
    </source>
</evidence>
<dbReference type="PANTHER" id="PTHR48045">
    <property type="entry name" value="UDP-GLYCOSYLTRANSFERASE 72B1"/>
    <property type="match status" value="1"/>
</dbReference>
<dbReference type="CDD" id="cd03784">
    <property type="entry name" value="GT1_Gtf-like"/>
    <property type="match status" value="1"/>
</dbReference>
<dbReference type="Gene3D" id="3.40.50.2000">
    <property type="entry name" value="Glycogen Phosphorylase B"/>
    <property type="match status" value="2"/>
</dbReference>
<proteinExistence type="predicted"/>
<dbReference type="OrthoDB" id="5835829at2759"/>
<gene>
    <name evidence="2" type="ORF">PHACADRAFT_262077</name>
</gene>
<evidence type="ECO:0000313" key="2">
    <source>
        <dbReference type="EMBL" id="EKM51754.1"/>
    </source>
</evidence>
<sequence length="520" mass="57492">MSSISSLHVVVVAYGSWGHVRPLCALAARLVKLRNLDITFLIAHNNYDKVADEISKNFDDADDTLQARIRIGALHAHEHNPYDYEIIGQSFDTEYQKLSRGETMFCYHAQKGIPALAPPQALILDIMGYTLMQIARKQNSSVKILCAGPASVLSTYMLSGLSEAESGTKSPLERKIEEYMQKTGASLEDAAEGVYNIPSSKIIQAPGLPPMYHYENSPQELIQPITKVPIGRIHLLADKMLRECDGYISSSLACVEPQEVVQAFYQFFGITSRKTYLLGPLLPMTKRSEAADAKQAAKSPEITDFLQNTLQARGERSLIFISFGTLIWTTQPEKVWTFLDVLVEKKIPFIMSHASPFSQVPDEIQAKVKASGTGLIVPWAPQQAILEHPVTGWFLTHGGFNSIVESIYAGVPMICWPFSADQPLNTLHLTENLNVAYELLEVRTGDGLKPIYRTGKAPTGTLEAVRTEAGSVLEKAFGEDGDRKRANIRKLREASFELWKPGGAAWVAGGQLLDSLQWKA</sequence>
<dbReference type="Proteomes" id="UP000008370">
    <property type="component" value="Unassembled WGS sequence"/>
</dbReference>
<reference evidence="2 3" key="1">
    <citation type="journal article" date="2012" name="BMC Genomics">
        <title>Comparative genomics of the white-rot fungi, Phanerochaete carnosa and P. chrysosporium, to elucidate the genetic basis of the distinct wood types they colonize.</title>
        <authorList>
            <person name="Suzuki H."/>
            <person name="MacDonald J."/>
            <person name="Syed K."/>
            <person name="Salamov A."/>
            <person name="Hori C."/>
            <person name="Aerts A."/>
            <person name="Henrissat B."/>
            <person name="Wiebenga A."/>
            <person name="vanKuyk P.A."/>
            <person name="Barry K."/>
            <person name="Lindquist E."/>
            <person name="LaButti K."/>
            <person name="Lapidus A."/>
            <person name="Lucas S."/>
            <person name="Coutinho P."/>
            <person name="Gong Y."/>
            <person name="Samejima M."/>
            <person name="Mahadevan R."/>
            <person name="Abou-Zaid M."/>
            <person name="de Vries R.P."/>
            <person name="Igarashi K."/>
            <person name="Yadav J.S."/>
            <person name="Grigoriev I.V."/>
            <person name="Master E.R."/>
        </authorList>
    </citation>
    <scope>NUCLEOTIDE SEQUENCE [LARGE SCALE GENOMIC DNA]</scope>
    <source>
        <strain evidence="2 3">HHB-10118-sp</strain>
    </source>
</reference>
<dbReference type="GO" id="GO:0008194">
    <property type="term" value="F:UDP-glycosyltransferase activity"/>
    <property type="evidence" value="ECO:0007669"/>
    <property type="project" value="InterPro"/>
</dbReference>
<dbReference type="InParanoid" id="K5VYR8"/>
<dbReference type="HOGENOM" id="CLU_001724_12_1_1"/>